<sequence>MSGFDLFFFFFMLAALQPVLRQRLLEAARQRMISRIEKARGSRVILLVHRQETMSLLGFPIMRFIDINDSEQVIRAIHLTDPEVPIDLILHTPGGLVLAALQIARAVKKHPAKVTAFIPHYAMSGGTLIALAADEIVMDEHAVLGPVDPQLGQFPAASILRAVREKPREHVEDQTLILADVAEKALRQMKENLRDLLSGKYPPEKVDELAELLTQGHWTHDYPLTFEEARKLGLPVRTDMPHEIYQLMSLFPQPVRQAPSVEFTPAPRRAPAGSQNGASMSHLLRHLF</sequence>
<dbReference type="SUPFAM" id="SSF52096">
    <property type="entry name" value="ClpP/crotonase"/>
    <property type="match status" value="1"/>
</dbReference>
<dbReference type="KEGG" id="tmai:FVE67_08025"/>
<accession>A0A6H1WU80</accession>
<dbReference type="PANTHER" id="PTHR35984">
    <property type="entry name" value="PERIPLASMIC SERINE PROTEASE"/>
    <property type="match status" value="1"/>
</dbReference>
<dbReference type="NCBIfam" id="NF047768">
    <property type="entry name" value="Clp_like_SDH"/>
    <property type="match status" value="1"/>
</dbReference>
<gene>
    <name evidence="1" type="ORF">FVE67_08025</name>
</gene>
<dbReference type="Proteomes" id="UP000501253">
    <property type="component" value="Chromosome"/>
</dbReference>
<organism evidence="1 2">
    <name type="scientific">Thermosulfurimonas marina</name>
    <dbReference type="NCBI Taxonomy" id="2047767"/>
    <lineage>
        <taxon>Bacteria</taxon>
        <taxon>Pseudomonadati</taxon>
        <taxon>Thermodesulfobacteriota</taxon>
        <taxon>Thermodesulfobacteria</taxon>
        <taxon>Thermodesulfobacteriales</taxon>
        <taxon>Thermodesulfobacteriaceae</taxon>
        <taxon>Thermosulfurimonas</taxon>
    </lineage>
</organism>
<dbReference type="AlphaFoldDB" id="A0A6H1WU80"/>
<dbReference type="Pfam" id="PF01972">
    <property type="entry name" value="SDH_protease"/>
    <property type="match status" value="1"/>
</dbReference>
<dbReference type="GO" id="GO:0016020">
    <property type="term" value="C:membrane"/>
    <property type="evidence" value="ECO:0007669"/>
    <property type="project" value="InterPro"/>
</dbReference>
<protein>
    <recommendedName>
        <fullName evidence="3">Serine protease</fullName>
    </recommendedName>
</protein>
<name>A0A6H1WU80_9BACT</name>
<dbReference type="InterPro" id="IPR002825">
    <property type="entry name" value="Pept_S49_ser-pept_pro"/>
</dbReference>
<evidence type="ECO:0000313" key="1">
    <source>
        <dbReference type="EMBL" id="QJA06740.1"/>
    </source>
</evidence>
<dbReference type="PANTHER" id="PTHR35984:SF1">
    <property type="entry name" value="PERIPLASMIC SERINE PROTEASE"/>
    <property type="match status" value="1"/>
</dbReference>
<dbReference type="Gene3D" id="3.90.226.10">
    <property type="entry name" value="2-enoyl-CoA Hydratase, Chain A, domain 1"/>
    <property type="match status" value="1"/>
</dbReference>
<evidence type="ECO:0000313" key="2">
    <source>
        <dbReference type="Proteomes" id="UP000501253"/>
    </source>
</evidence>
<evidence type="ECO:0008006" key="3">
    <source>
        <dbReference type="Google" id="ProtNLM"/>
    </source>
</evidence>
<dbReference type="InterPro" id="IPR029045">
    <property type="entry name" value="ClpP/crotonase-like_dom_sf"/>
</dbReference>
<reference evidence="1 2" key="1">
    <citation type="submission" date="2019-08" db="EMBL/GenBank/DDBJ databases">
        <title>Complete genome sequence of Thermosulfurimonas marina SU872T, an anaerobic thermophilic chemolithoautotrophic bacterium isolated from a shallow marine hydrothermal vent.</title>
        <authorList>
            <person name="Allioux M."/>
            <person name="Jebbar M."/>
            <person name="Slobodkina G."/>
            <person name="Slobodkin A."/>
            <person name="Moalic Y."/>
            <person name="Frolova A."/>
            <person name="Shao Z."/>
            <person name="Alain K."/>
        </authorList>
    </citation>
    <scope>NUCLEOTIDE SEQUENCE [LARGE SCALE GENOMIC DNA]</scope>
    <source>
        <strain evidence="1 2">SU872</strain>
    </source>
</reference>
<keyword evidence="2" id="KW-1185">Reference proteome</keyword>
<dbReference type="EMBL" id="CP042909">
    <property type="protein sequence ID" value="QJA06740.1"/>
    <property type="molecule type" value="Genomic_DNA"/>
</dbReference>
<proteinExistence type="predicted"/>
<dbReference type="RefSeq" id="WP_168720093.1">
    <property type="nucleotide sequence ID" value="NZ_CP042909.1"/>
</dbReference>